<evidence type="ECO:0000256" key="1">
    <source>
        <dbReference type="SAM" id="MobiDB-lite"/>
    </source>
</evidence>
<feature type="non-terminal residue" evidence="2">
    <location>
        <position position="80"/>
    </location>
</feature>
<feature type="compositionally biased region" description="Low complexity" evidence="1">
    <location>
        <begin position="13"/>
        <end position="29"/>
    </location>
</feature>
<reference evidence="2" key="1">
    <citation type="submission" date="2020-02" db="EMBL/GenBank/DDBJ databases">
        <authorList>
            <person name="Meier V. D."/>
        </authorList>
    </citation>
    <scope>NUCLEOTIDE SEQUENCE</scope>
    <source>
        <strain evidence="2">AVDCRST_MAG17</strain>
    </source>
</reference>
<evidence type="ECO:0000313" key="2">
    <source>
        <dbReference type="EMBL" id="CAA9494819.1"/>
    </source>
</evidence>
<proteinExistence type="predicted"/>
<feature type="compositionally biased region" description="Basic residues" evidence="1">
    <location>
        <begin position="52"/>
        <end position="74"/>
    </location>
</feature>
<protein>
    <submittedName>
        <fullName evidence="2">Uncharacterized protein</fullName>
    </submittedName>
</protein>
<organism evidence="2">
    <name type="scientific">uncultured Solirubrobacterales bacterium</name>
    <dbReference type="NCBI Taxonomy" id="768556"/>
    <lineage>
        <taxon>Bacteria</taxon>
        <taxon>Bacillati</taxon>
        <taxon>Actinomycetota</taxon>
        <taxon>Thermoleophilia</taxon>
        <taxon>Solirubrobacterales</taxon>
        <taxon>environmental samples</taxon>
    </lineage>
</organism>
<feature type="region of interest" description="Disordered" evidence="1">
    <location>
        <begin position="1"/>
        <end position="80"/>
    </location>
</feature>
<dbReference type="EMBL" id="CADCVV010000073">
    <property type="protein sequence ID" value="CAA9494819.1"/>
    <property type="molecule type" value="Genomic_DNA"/>
</dbReference>
<gene>
    <name evidence="2" type="ORF">AVDCRST_MAG17-998</name>
</gene>
<sequence length="80" mass="8805">EHPRLAAAAPSFSARGTSAGGARLRGLGAQSVARTHVPAGSPRRRGTELHGHDRRRRGRRRPGHHRLLRLRLRARTSLPL</sequence>
<name>A0A6J4SBK8_9ACTN</name>
<accession>A0A6J4SBK8</accession>
<dbReference type="AlphaFoldDB" id="A0A6J4SBK8"/>
<feature type="non-terminal residue" evidence="2">
    <location>
        <position position="1"/>
    </location>
</feature>